<feature type="region of interest" description="Disordered" evidence="1">
    <location>
        <begin position="1"/>
        <end position="50"/>
    </location>
</feature>
<organism evidence="4">
    <name type="scientific">Melampsora larici-populina (strain 98AG31 / pathotype 3-4-7)</name>
    <name type="common">Poplar leaf rust fungus</name>
    <dbReference type="NCBI Taxonomy" id="747676"/>
    <lineage>
        <taxon>Eukaryota</taxon>
        <taxon>Fungi</taxon>
        <taxon>Dikarya</taxon>
        <taxon>Basidiomycota</taxon>
        <taxon>Pucciniomycotina</taxon>
        <taxon>Pucciniomycetes</taxon>
        <taxon>Pucciniales</taxon>
        <taxon>Melampsoraceae</taxon>
        <taxon>Melampsora</taxon>
    </lineage>
</organism>
<dbReference type="HOGENOM" id="CLU_056774_1_0_1"/>
<dbReference type="eggNOG" id="ENOG502SX9H">
    <property type="taxonomic scope" value="Eukaryota"/>
</dbReference>
<feature type="compositionally biased region" description="Basic residues" evidence="1">
    <location>
        <begin position="24"/>
        <end position="34"/>
    </location>
</feature>
<sequence length="408" mass="46908">MIFLSQMTKGKPKKNRSASSQKYSKMKKNQRNRYKPNYYPINHANRKEERETDYEELRQIISEEFGVPTDCRLYFLKKHDIKNLPDRPRIRITFGNSVILDADTWEVIQVIRFHPFADMPTEKLDEFNFTVQNIYNHTLARSEVLICGSVKGIEDWGEMRSAGFRAGFDKGRTFGVTAFSATTGRNEHAIFEDQDRMLEMASINEILAESMADLCLHAYQSNRALAIKYSVPSFADPTWAESPNANVVGSSIVCTRDGFNNNPHRDHDASAYAYGLFARINRLTGELHWVSKSDYLGDVEGCRFIIDEYHVEVLLDACDGVVETIWALGWMPIHPRDSPITRFGCSLQINKSLVGRIDTLLKLKEGKSDAEWQEFKKKVVKCYEQEVDVKLDKIHNPSQHYKSKSAKR</sequence>
<dbReference type="Proteomes" id="UP000001072">
    <property type="component" value="Unassembled WGS sequence"/>
</dbReference>
<evidence type="ECO:0000313" key="4">
    <source>
        <dbReference type="Proteomes" id="UP000001072"/>
    </source>
</evidence>
<evidence type="ECO:0000313" key="3">
    <source>
        <dbReference type="EMBL" id="EGG03614.1"/>
    </source>
</evidence>
<reference evidence="4" key="1">
    <citation type="journal article" date="2011" name="Proc. Natl. Acad. Sci. U.S.A.">
        <title>Obligate biotrophy features unraveled by the genomic analysis of rust fungi.</title>
        <authorList>
            <person name="Duplessis S."/>
            <person name="Cuomo C.A."/>
            <person name="Lin Y.-C."/>
            <person name="Aerts A."/>
            <person name="Tisserant E."/>
            <person name="Veneault-Fourrey C."/>
            <person name="Joly D.L."/>
            <person name="Hacquard S."/>
            <person name="Amselem J."/>
            <person name="Cantarel B.L."/>
            <person name="Chiu R."/>
            <person name="Coutinho P.M."/>
            <person name="Feau N."/>
            <person name="Field M."/>
            <person name="Frey P."/>
            <person name="Gelhaye E."/>
            <person name="Goldberg J."/>
            <person name="Grabherr M.G."/>
            <person name="Kodira C.D."/>
            <person name="Kohler A."/>
            <person name="Kuees U."/>
            <person name="Lindquist E.A."/>
            <person name="Lucas S.M."/>
            <person name="Mago R."/>
            <person name="Mauceli E."/>
            <person name="Morin E."/>
            <person name="Murat C."/>
            <person name="Pangilinan J.L."/>
            <person name="Park R."/>
            <person name="Pearson M."/>
            <person name="Quesneville H."/>
            <person name="Rouhier N."/>
            <person name="Sakthikumar S."/>
            <person name="Salamov A.A."/>
            <person name="Schmutz J."/>
            <person name="Selles B."/>
            <person name="Shapiro H."/>
            <person name="Tanguay P."/>
            <person name="Tuskan G.A."/>
            <person name="Henrissat B."/>
            <person name="Van de Peer Y."/>
            <person name="Rouze P."/>
            <person name="Ellis J.G."/>
            <person name="Dodds P.N."/>
            <person name="Schein J.E."/>
            <person name="Zhong S."/>
            <person name="Hamelin R.C."/>
            <person name="Grigoriev I.V."/>
            <person name="Szabo L.J."/>
            <person name="Martin F."/>
        </authorList>
    </citation>
    <scope>NUCLEOTIDE SEQUENCE [LARGE SCALE GENOMIC DNA]</scope>
    <source>
        <strain evidence="4">98AG31 / pathotype 3-4-7</strain>
    </source>
</reference>
<evidence type="ECO:0000259" key="2">
    <source>
        <dbReference type="Pfam" id="PF20515"/>
    </source>
</evidence>
<dbReference type="EMBL" id="GL883123">
    <property type="protein sequence ID" value="EGG03614.1"/>
    <property type="molecule type" value="Genomic_DNA"/>
</dbReference>
<dbReference type="Pfam" id="PF20515">
    <property type="entry name" value="2OG-FeII_Oxy_6"/>
    <property type="match status" value="1"/>
</dbReference>
<dbReference type="RefSeq" id="XP_007413061.1">
    <property type="nucleotide sequence ID" value="XM_007412999.1"/>
</dbReference>
<proteinExistence type="predicted"/>
<name>F4RVF2_MELLP</name>
<evidence type="ECO:0000256" key="1">
    <source>
        <dbReference type="SAM" id="MobiDB-lite"/>
    </source>
</evidence>
<accession>F4RVF2</accession>
<dbReference type="InParanoid" id="F4RVF2"/>
<protein>
    <recommendedName>
        <fullName evidence="2">Tet-like 2OG-Fe(II) oxygenase domain-containing protein</fullName>
    </recommendedName>
</protein>
<dbReference type="GeneID" id="18935403"/>
<gene>
    <name evidence="3" type="ORF">MELLADRAFT_90014</name>
</gene>
<feature type="domain" description="Tet-like 2OG-Fe(II) oxygenase" evidence="2">
    <location>
        <begin position="131"/>
        <end position="327"/>
    </location>
</feature>
<dbReference type="OrthoDB" id="2499742at2759"/>
<keyword evidence="4" id="KW-1185">Reference proteome</keyword>
<dbReference type="VEuPathDB" id="FungiDB:MELLADRAFT_90014"/>
<dbReference type="AlphaFoldDB" id="F4RVF2"/>
<dbReference type="InterPro" id="IPR046798">
    <property type="entry name" value="2OG-FeII_Oxy_6"/>
</dbReference>
<dbReference type="KEGG" id="mlr:MELLADRAFT_90014"/>